<accession>A0A517PSW7</accession>
<gene>
    <name evidence="2" type="ORF">HG66A1_42800</name>
</gene>
<reference evidence="2 3" key="1">
    <citation type="submission" date="2019-02" db="EMBL/GenBank/DDBJ databases">
        <title>Deep-cultivation of Planctomycetes and their phenomic and genomic characterization uncovers novel biology.</title>
        <authorList>
            <person name="Wiegand S."/>
            <person name="Jogler M."/>
            <person name="Boedeker C."/>
            <person name="Pinto D."/>
            <person name="Vollmers J."/>
            <person name="Rivas-Marin E."/>
            <person name="Kohn T."/>
            <person name="Peeters S.H."/>
            <person name="Heuer A."/>
            <person name="Rast P."/>
            <person name="Oberbeckmann S."/>
            <person name="Bunk B."/>
            <person name="Jeske O."/>
            <person name="Meyerdierks A."/>
            <person name="Storesund J.E."/>
            <person name="Kallscheuer N."/>
            <person name="Luecker S."/>
            <person name="Lage O.M."/>
            <person name="Pohl T."/>
            <person name="Merkel B.J."/>
            <person name="Hornburger P."/>
            <person name="Mueller R.-W."/>
            <person name="Bruemmer F."/>
            <person name="Labrenz M."/>
            <person name="Spormann A.M."/>
            <person name="Op den Camp H."/>
            <person name="Overmann J."/>
            <person name="Amann R."/>
            <person name="Jetten M.S.M."/>
            <person name="Mascher T."/>
            <person name="Medema M.H."/>
            <person name="Devos D.P."/>
            <person name="Kaster A.-K."/>
            <person name="Ovreas L."/>
            <person name="Rohde M."/>
            <person name="Galperin M.Y."/>
            <person name="Jogler C."/>
        </authorList>
    </citation>
    <scope>NUCLEOTIDE SEQUENCE [LARGE SCALE GENOMIC DNA]</scope>
    <source>
        <strain evidence="2 3">HG66A1</strain>
    </source>
</reference>
<dbReference type="Proteomes" id="UP000320421">
    <property type="component" value="Chromosome"/>
</dbReference>
<name>A0A517PSW7_9PLAN</name>
<organism evidence="2 3">
    <name type="scientific">Gimesia chilikensis</name>
    <dbReference type="NCBI Taxonomy" id="2605989"/>
    <lineage>
        <taxon>Bacteria</taxon>
        <taxon>Pseudomonadati</taxon>
        <taxon>Planctomycetota</taxon>
        <taxon>Planctomycetia</taxon>
        <taxon>Planctomycetales</taxon>
        <taxon>Planctomycetaceae</taxon>
        <taxon>Gimesia</taxon>
    </lineage>
</organism>
<protein>
    <submittedName>
        <fullName evidence="2">Uncharacterized protein</fullName>
    </submittedName>
</protein>
<evidence type="ECO:0000256" key="1">
    <source>
        <dbReference type="SAM" id="MobiDB-lite"/>
    </source>
</evidence>
<evidence type="ECO:0000313" key="3">
    <source>
        <dbReference type="Proteomes" id="UP000320421"/>
    </source>
</evidence>
<dbReference type="AlphaFoldDB" id="A0A517PSW7"/>
<evidence type="ECO:0000313" key="2">
    <source>
        <dbReference type="EMBL" id="QDT22472.1"/>
    </source>
</evidence>
<feature type="region of interest" description="Disordered" evidence="1">
    <location>
        <begin position="105"/>
        <end position="125"/>
    </location>
</feature>
<keyword evidence="3" id="KW-1185">Reference proteome</keyword>
<dbReference type="EMBL" id="CP036266">
    <property type="protein sequence ID" value="QDT22472.1"/>
    <property type="molecule type" value="Genomic_DNA"/>
</dbReference>
<proteinExistence type="predicted"/>
<sequence length="238" mass="26908">MSQTITHKIRYPEKMTFAPQGKGGMHVLTISKGNKPPNFAELSAQFQKFYRKLTTKQKEAEFEFRPERGQPPVIYQVECIHDGARGIHCQLALKDKTQVRRPYKGRTVEDQQPAVDPAKSPKPVSLTAEELVAGLSEDDERRQQIQRALKQLNDDFRQEPKLTAAMILMGVMDLKSRIAAEQGNRLSELQAQLTYEAVVQVLQEQEQIQVDPGPNETGEAHHSDGSLVNIFKRLLHLG</sequence>
<dbReference type="RefSeq" id="WP_145188350.1">
    <property type="nucleotide sequence ID" value="NZ_CP036266.1"/>
</dbReference>